<comment type="caution">
    <text evidence="7">The sequence shown here is derived from an EMBL/GenBank/DDBJ whole genome shotgun (WGS) entry which is preliminary data.</text>
</comment>
<keyword evidence="5" id="KW-0106">Calcium</keyword>
<keyword evidence="5" id="KW-0479">Metal-binding</keyword>
<sequence length="824" mass="88531">MRLFLRWTRRLVVAGLALLLLLVAGLAAWGVGAAFLALPRTAGTVALGEAVSAPVTLTRDRHGVPVIRADTVRDATVALGYAHAQDRLWQMEAMRRLGAGRLAEVIGAPGLGADRFMRTLRIYRRAEAQIPHLAPETREALDAYAAGVNAFLETRPGPLPAEFQLTWLRPEPWRPADTLVWQRLMGQQLAGNWSRELLNARLLAHLKDPAALAFVTRTEVDDPQPITVTQASPVLFEPSLAALSRAIPPQGRARLASNAWAVGSAHSAPGVGALLASDPHLGFQAPILWYLARIETPGLTLEGATVPGVPFVLIGHNTHVAWGITTTHSDTQDLYRERPTGDGRSYQAPDGPRPFTTRVETLRVRLGPDQALTVRETRHGPVVSDLAWDALAEARATLPAGEVLALASATLAEADTTPDALLRLNQARDLDAARAALDAWEAPQQNVILADRAGRVAMLSPGRVPVRAPGHDGRLPAEGWTGAMDWRGWVPREALPRTLDPPEGRVLNANNRVHPTDWPHPLAVTFPEPWRAERLAERLRALDPGGTDADAMAAIQGDAVSPMAVALLPAMLETLEAGAVTHAEAPAVLDRLRAWDPPVMDRDRPEPLILAVWLEALTERLFADDLGPVFADWAARARPLPVLWALTEDPAWCDDRTTGDRVEECGPAVAAALDEALAWIAAESGGPVLAARWGDWHRARFGHGLFRFVPGLGGLTRLEVATDGGDFTLNRGSDAGWDDRRPFAHRHGPGLRMVVDLGPPACGRFVIATGQSGNPVSAHYGDRLRDWADGTLAPIGRETCGAGAGAGDAARGARPDTLTLAPGR</sequence>
<dbReference type="InterPro" id="IPR029055">
    <property type="entry name" value="Ntn_hydrolases_N"/>
</dbReference>
<dbReference type="Gene3D" id="1.10.439.10">
    <property type="entry name" value="Penicillin Amidohydrolase, domain 1"/>
    <property type="match status" value="1"/>
</dbReference>
<dbReference type="PANTHER" id="PTHR34218:SF4">
    <property type="entry name" value="ACYL-HOMOSERINE LACTONE ACYLASE QUIP"/>
    <property type="match status" value="1"/>
</dbReference>
<dbReference type="SUPFAM" id="SSF56235">
    <property type="entry name" value="N-terminal nucleophile aminohydrolases (Ntn hydrolases)"/>
    <property type="match status" value="1"/>
</dbReference>
<feature type="region of interest" description="Disordered" evidence="6">
    <location>
        <begin position="803"/>
        <end position="824"/>
    </location>
</feature>
<dbReference type="GO" id="GO:0017000">
    <property type="term" value="P:antibiotic biosynthetic process"/>
    <property type="evidence" value="ECO:0007669"/>
    <property type="project" value="InterPro"/>
</dbReference>
<dbReference type="CDD" id="cd03747">
    <property type="entry name" value="Ntn_PGA_like"/>
    <property type="match status" value="1"/>
</dbReference>
<accession>A0A7W6RA25</accession>
<dbReference type="Proteomes" id="UP000554286">
    <property type="component" value="Unassembled WGS sequence"/>
</dbReference>
<feature type="compositionally biased region" description="Basic and acidic residues" evidence="6">
    <location>
        <begin position="331"/>
        <end position="341"/>
    </location>
</feature>
<evidence type="ECO:0000313" key="7">
    <source>
        <dbReference type="EMBL" id="MBB4264668.1"/>
    </source>
</evidence>
<feature type="active site" description="Nucleophile" evidence="4">
    <location>
        <position position="257"/>
    </location>
</feature>
<dbReference type="InterPro" id="IPR023343">
    <property type="entry name" value="Penicillin_amidase_dom1"/>
</dbReference>
<dbReference type="EMBL" id="JACIGK010000001">
    <property type="protein sequence ID" value="MBB4264668.1"/>
    <property type="molecule type" value="Genomic_DNA"/>
</dbReference>
<dbReference type="InterPro" id="IPR014395">
    <property type="entry name" value="Pen/GL7ACA/AHL_acylase"/>
</dbReference>
<comment type="similarity">
    <text evidence="1">Belongs to the peptidase S45 family.</text>
</comment>
<dbReference type="InterPro" id="IPR043147">
    <property type="entry name" value="Penicillin_amidase_A-knob"/>
</dbReference>
<evidence type="ECO:0000256" key="5">
    <source>
        <dbReference type="PIRSR" id="PIRSR001227-2"/>
    </source>
</evidence>
<dbReference type="GO" id="GO:0046872">
    <property type="term" value="F:metal ion binding"/>
    <property type="evidence" value="ECO:0007669"/>
    <property type="project" value="UniProtKB-KW"/>
</dbReference>
<dbReference type="InterPro" id="IPR043146">
    <property type="entry name" value="Penicillin_amidase_N_B-knob"/>
</dbReference>
<reference evidence="7 8" key="1">
    <citation type="submission" date="2020-08" db="EMBL/GenBank/DDBJ databases">
        <title>Genome sequencing of Purple Non-Sulfur Bacteria from various extreme environments.</title>
        <authorList>
            <person name="Mayer M."/>
        </authorList>
    </citation>
    <scope>NUCLEOTIDE SEQUENCE [LARGE SCALE GENOMIC DNA]</scope>
    <source>
        <strain evidence="7 8">JA131</strain>
    </source>
</reference>
<dbReference type="InterPro" id="IPR002692">
    <property type="entry name" value="S45"/>
</dbReference>
<evidence type="ECO:0000313" key="8">
    <source>
        <dbReference type="Proteomes" id="UP000554286"/>
    </source>
</evidence>
<dbReference type="RefSeq" id="WP_184042291.1">
    <property type="nucleotide sequence ID" value="NZ_JACIGK010000001.1"/>
</dbReference>
<keyword evidence="3" id="KW-0865">Zymogen</keyword>
<gene>
    <name evidence="7" type="ORF">GGD89_000274</name>
</gene>
<keyword evidence="8" id="KW-1185">Reference proteome</keyword>
<dbReference type="PANTHER" id="PTHR34218">
    <property type="entry name" value="PEPTIDASE S45 PENICILLIN AMIDASE"/>
    <property type="match status" value="1"/>
</dbReference>
<evidence type="ECO:0000256" key="3">
    <source>
        <dbReference type="ARBA" id="ARBA00023145"/>
    </source>
</evidence>
<feature type="region of interest" description="Disordered" evidence="6">
    <location>
        <begin position="331"/>
        <end position="354"/>
    </location>
</feature>
<evidence type="ECO:0000256" key="2">
    <source>
        <dbReference type="ARBA" id="ARBA00022801"/>
    </source>
</evidence>
<dbReference type="GO" id="GO:0008953">
    <property type="term" value="F:penicillin amidase activity"/>
    <property type="evidence" value="ECO:0007669"/>
    <property type="project" value="UniProtKB-EC"/>
</dbReference>
<dbReference type="PIRSF" id="PIRSF001227">
    <property type="entry name" value="Pen_acylase"/>
    <property type="match status" value="1"/>
</dbReference>
<feature type="binding site" evidence="5">
    <location>
        <position position="196"/>
    </location>
    <ligand>
        <name>Ca(2+)</name>
        <dbReference type="ChEBI" id="CHEBI:29108"/>
    </ligand>
</feature>
<dbReference type="AlphaFoldDB" id="A0A7W6RA25"/>
<keyword evidence="2 7" id="KW-0378">Hydrolase</keyword>
<dbReference type="EC" id="3.5.1.11" evidence="7"/>
<organism evidence="7 8">
    <name type="scientific">Roseospira visakhapatnamensis</name>
    <dbReference type="NCBI Taxonomy" id="390880"/>
    <lineage>
        <taxon>Bacteria</taxon>
        <taxon>Pseudomonadati</taxon>
        <taxon>Pseudomonadota</taxon>
        <taxon>Alphaproteobacteria</taxon>
        <taxon>Rhodospirillales</taxon>
        <taxon>Rhodospirillaceae</taxon>
        <taxon>Roseospira</taxon>
    </lineage>
</organism>
<protein>
    <submittedName>
        <fullName evidence="7">Penicillin amidase</fullName>
        <ecNumber evidence="7">3.5.1.11</ecNumber>
    </submittedName>
</protein>
<feature type="binding site" evidence="5">
    <location>
        <position position="330"/>
    </location>
    <ligand>
        <name>Ca(2+)</name>
        <dbReference type="ChEBI" id="CHEBI:29108"/>
    </ligand>
</feature>
<dbReference type="Gene3D" id="1.10.1400.10">
    <property type="match status" value="1"/>
</dbReference>
<dbReference type="Gene3D" id="2.30.120.10">
    <property type="match status" value="1"/>
</dbReference>
<evidence type="ECO:0000256" key="4">
    <source>
        <dbReference type="PIRSR" id="PIRSR001227-1"/>
    </source>
</evidence>
<proteinExistence type="inferred from homology"/>
<comment type="cofactor">
    <cofactor evidence="5">
        <name>Ca(2+)</name>
        <dbReference type="ChEBI" id="CHEBI:29108"/>
    </cofactor>
    <text evidence="5">Binds 1 Ca(2+) ion per dimer.</text>
</comment>
<evidence type="ECO:0000256" key="1">
    <source>
        <dbReference type="ARBA" id="ARBA00006586"/>
    </source>
</evidence>
<dbReference type="Gene3D" id="3.60.20.10">
    <property type="entry name" value="Glutamine Phosphoribosylpyrophosphate, subunit 1, domain 1"/>
    <property type="match status" value="1"/>
</dbReference>
<dbReference type="Pfam" id="PF01804">
    <property type="entry name" value="Penicil_amidase"/>
    <property type="match status" value="1"/>
</dbReference>
<feature type="binding site" evidence="5">
    <location>
        <position position="333"/>
    </location>
    <ligand>
        <name>Ca(2+)</name>
        <dbReference type="ChEBI" id="CHEBI:29108"/>
    </ligand>
</feature>
<evidence type="ECO:0000256" key="6">
    <source>
        <dbReference type="SAM" id="MobiDB-lite"/>
    </source>
</evidence>
<name>A0A7W6RA25_9PROT</name>